<reference evidence="3 4" key="1">
    <citation type="journal article" date="2018" name="PLoS ONE">
        <title>The draft genome of Kipferlia bialata reveals reductive genome evolution in fornicate parasites.</title>
        <authorList>
            <person name="Tanifuji G."/>
            <person name="Takabayashi S."/>
            <person name="Kume K."/>
            <person name="Takagi M."/>
            <person name="Nakayama T."/>
            <person name="Kamikawa R."/>
            <person name="Inagaki Y."/>
            <person name="Hashimoto T."/>
        </authorList>
    </citation>
    <scope>NUCLEOTIDE SEQUENCE [LARGE SCALE GENOMIC DNA]</scope>
    <source>
        <strain evidence="3">NY0173</strain>
    </source>
</reference>
<dbReference type="CDD" id="cd00519">
    <property type="entry name" value="Lipase_3"/>
    <property type="match status" value="1"/>
</dbReference>
<feature type="domain" description="Fungal lipase-type" evidence="2">
    <location>
        <begin position="128"/>
        <end position="252"/>
    </location>
</feature>
<dbReference type="PANTHER" id="PTHR45856">
    <property type="entry name" value="ALPHA/BETA-HYDROLASES SUPERFAMILY PROTEIN"/>
    <property type="match status" value="1"/>
</dbReference>
<dbReference type="Gene3D" id="3.40.50.1820">
    <property type="entry name" value="alpha/beta hydrolase"/>
    <property type="match status" value="1"/>
</dbReference>
<name>A0A9K3GIN4_9EUKA</name>
<sequence>MRLRDVFSEKWWRSLPETVDTWNMHMSDMYPLAVLLGTSDPDHPHPLPPLTRDSAFSVGDALCMARLSAAVYESNTEKLRVALLSLGFRHIAFYDRHDVACFMCKQGDVVVGCFRGSQVCTADPEMFSSRNWATDLCMELGDGGEIGTVHRGFNRALDEVYDRVHEYITTNVTTGCTLYLTGHSMGGALATLTLARITDKSSRVVNPDNCILYTIGCPRCGGEDFATRLSNNVTGLHRLQYVNDVFCRTPMESQGYCHVPADGTVTYLDETGMHSQVPRGLFADTMVTSTLFDFVRWTWTLDDWILFSATLNVTLKSHRFNSYVTALQQVWDKGESERMAERGDRDAVVGSREGETIPAQEHEEGAGVGIGGLEENTAEE</sequence>
<keyword evidence="4" id="KW-1185">Reference proteome</keyword>
<evidence type="ECO:0000313" key="4">
    <source>
        <dbReference type="Proteomes" id="UP000265618"/>
    </source>
</evidence>
<dbReference type="InterPro" id="IPR051218">
    <property type="entry name" value="Sec_MonoDiacylglyc_Lipase"/>
</dbReference>
<comment type="caution">
    <text evidence="3">The sequence shown here is derived from an EMBL/GenBank/DDBJ whole genome shotgun (WGS) entry which is preliminary data.</text>
</comment>
<evidence type="ECO:0000259" key="2">
    <source>
        <dbReference type="Pfam" id="PF01764"/>
    </source>
</evidence>
<feature type="region of interest" description="Disordered" evidence="1">
    <location>
        <begin position="337"/>
        <end position="380"/>
    </location>
</feature>
<dbReference type="InterPro" id="IPR002921">
    <property type="entry name" value="Fungal_lipase-type"/>
</dbReference>
<feature type="compositionally biased region" description="Basic and acidic residues" evidence="1">
    <location>
        <begin position="337"/>
        <end position="365"/>
    </location>
</feature>
<organism evidence="3 4">
    <name type="scientific">Kipferlia bialata</name>
    <dbReference type="NCBI Taxonomy" id="797122"/>
    <lineage>
        <taxon>Eukaryota</taxon>
        <taxon>Metamonada</taxon>
        <taxon>Carpediemonas-like organisms</taxon>
        <taxon>Kipferlia</taxon>
    </lineage>
</organism>
<evidence type="ECO:0000313" key="3">
    <source>
        <dbReference type="EMBL" id="GIQ83730.1"/>
    </source>
</evidence>
<dbReference type="PANTHER" id="PTHR45856:SF24">
    <property type="entry name" value="FUNGAL LIPASE-LIKE DOMAIN-CONTAINING PROTEIN"/>
    <property type="match status" value="1"/>
</dbReference>
<dbReference type="OrthoDB" id="2123913at2759"/>
<accession>A0A9K3GIN4</accession>
<dbReference type="GO" id="GO:0006629">
    <property type="term" value="P:lipid metabolic process"/>
    <property type="evidence" value="ECO:0007669"/>
    <property type="project" value="InterPro"/>
</dbReference>
<dbReference type="Proteomes" id="UP000265618">
    <property type="component" value="Unassembled WGS sequence"/>
</dbReference>
<dbReference type="Pfam" id="PF01764">
    <property type="entry name" value="Lipase_3"/>
    <property type="match status" value="1"/>
</dbReference>
<proteinExistence type="predicted"/>
<protein>
    <recommendedName>
        <fullName evidence="2">Fungal lipase-type domain-containing protein</fullName>
    </recommendedName>
</protein>
<gene>
    <name evidence="3" type="ORF">KIPB_005092</name>
</gene>
<dbReference type="InterPro" id="IPR029058">
    <property type="entry name" value="AB_hydrolase_fold"/>
</dbReference>
<evidence type="ECO:0000256" key="1">
    <source>
        <dbReference type="SAM" id="MobiDB-lite"/>
    </source>
</evidence>
<dbReference type="AlphaFoldDB" id="A0A9K3GIN4"/>
<dbReference type="SUPFAM" id="SSF53474">
    <property type="entry name" value="alpha/beta-Hydrolases"/>
    <property type="match status" value="1"/>
</dbReference>
<dbReference type="EMBL" id="BDIP01001156">
    <property type="protein sequence ID" value="GIQ83730.1"/>
    <property type="molecule type" value="Genomic_DNA"/>
</dbReference>